<comment type="caution">
    <text evidence="2">The sequence shown here is derived from an EMBL/GenBank/DDBJ whole genome shotgun (WGS) entry which is preliminary data.</text>
</comment>
<feature type="region of interest" description="Disordered" evidence="1">
    <location>
        <begin position="913"/>
        <end position="966"/>
    </location>
</feature>
<proteinExistence type="predicted"/>
<dbReference type="SUPFAM" id="SSF50978">
    <property type="entry name" value="WD40 repeat-like"/>
    <property type="match status" value="1"/>
</dbReference>
<gene>
    <name evidence="2" type="ORF">PGLA1383_LOCUS31110</name>
</gene>
<dbReference type="GO" id="GO:0080008">
    <property type="term" value="C:Cul4-RING E3 ubiquitin ligase complex"/>
    <property type="evidence" value="ECO:0007669"/>
    <property type="project" value="InterPro"/>
</dbReference>
<dbReference type="OrthoDB" id="20669at2759"/>
<dbReference type="AlphaFoldDB" id="A0A813FMM6"/>
<dbReference type="Proteomes" id="UP000654075">
    <property type="component" value="Unassembled WGS sequence"/>
</dbReference>
<dbReference type="PANTHER" id="PTHR47201">
    <property type="entry name" value="BNAC09G30780D PROTEIN"/>
    <property type="match status" value="1"/>
</dbReference>
<organism evidence="2 3">
    <name type="scientific">Polarella glacialis</name>
    <name type="common">Dinoflagellate</name>
    <dbReference type="NCBI Taxonomy" id="89957"/>
    <lineage>
        <taxon>Eukaryota</taxon>
        <taxon>Sar</taxon>
        <taxon>Alveolata</taxon>
        <taxon>Dinophyceae</taxon>
        <taxon>Suessiales</taxon>
        <taxon>Suessiaceae</taxon>
        <taxon>Polarella</taxon>
    </lineage>
</organism>
<dbReference type="EMBL" id="CAJNNV010025241">
    <property type="protein sequence ID" value="CAE8613340.1"/>
    <property type="molecule type" value="Genomic_DNA"/>
</dbReference>
<dbReference type="InterPro" id="IPR001680">
    <property type="entry name" value="WD40_rpt"/>
</dbReference>
<dbReference type="InterPro" id="IPR036322">
    <property type="entry name" value="WD40_repeat_dom_sf"/>
</dbReference>
<dbReference type="InterPro" id="IPR046377">
    <property type="entry name" value="DHU1"/>
</dbReference>
<feature type="compositionally biased region" description="Polar residues" evidence="1">
    <location>
        <begin position="919"/>
        <end position="952"/>
    </location>
</feature>
<dbReference type="Pfam" id="PF00400">
    <property type="entry name" value="WD40"/>
    <property type="match status" value="1"/>
</dbReference>
<dbReference type="SMART" id="SM00320">
    <property type="entry name" value="WD40"/>
    <property type="match status" value="3"/>
</dbReference>
<feature type="compositionally biased region" description="Low complexity" evidence="1">
    <location>
        <begin position="46"/>
        <end position="69"/>
    </location>
</feature>
<protein>
    <submittedName>
        <fullName evidence="2">Uncharacterized protein</fullName>
    </submittedName>
</protein>
<feature type="region of interest" description="Disordered" evidence="1">
    <location>
        <begin position="110"/>
        <end position="144"/>
    </location>
</feature>
<evidence type="ECO:0000313" key="3">
    <source>
        <dbReference type="Proteomes" id="UP000654075"/>
    </source>
</evidence>
<dbReference type="Gene3D" id="2.130.10.10">
    <property type="entry name" value="YVTN repeat-like/Quinoprotein amine dehydrogenase"/>
    <property type="match status" value="1"/>
</dbReference>
<accession>A0A813FMM6</accession>
<sequence length="1005" mass="110892">MEVQYLIVPTPALPRRHSSGSRCRNYVVAIPARSTAARSSPDDRSSTASGGTSTSSSPRTGPAFSDVGPPSGPVPPRIPRPQKLPSRLSQSRAMECTSVAGSRIFTPSSPCSRWAVPPKRGWPNSRQLDGGSSSPKGRHLSGGSCSPCRVQVIAPGSVPSSKFRHVSLVPSLPPEVWACVAAGLVPSQFVRLSGCMRDTIQPEERHRLWRFFCHFEGYARLWGKGSSKDDFQSTGSCEHEGRNIGGPPTHEVDWSVLFQQNAMAEVLDADHVFSWVRVGDEEIRLVNILEGLEGNSAAVGIPGSQEDEAAAEKNRTWLLAHGWYSSESLRDALLRLLVPKLDTPPVLRLRELIANRPGGLLRCARWFSGDSPASVVVEWPLEKSRTCEPWLLAPQTDEEEPPMAAGFSSFQQGPHALGRPLGWLVELTARQSLEVAELSHTRWLHVQKDKAAASVTVRELCSAISAQLPHLGFQGAKVWPASLQNPALPAEEVELGWLVQRDLRWTQSETLLLYEYSLGTACLSQDHVRLPVGQGPCRWDEEPENLGAGHKLRGIRRLVLFQRNALRCSPRLQRSRLHGQWDSTSAAALAGVSSLLPSGGPEHAWRARSSSRDQRPRNLGVQKSEVLHSRRLLHTSSGVRQFEFHPARPEIMLVGKKDGAVAIINHEMDIQTHSRQIDVHPVLGLAWFNTQPQWAVAGASHSGNIQLLRYDEGRLGEMENTMLEPFAQLSSLSMNCTDDYIMTSGFCIDVGLYDIYTGRKMKMFRGLHQNFINILRFSHLSPHLFATASFDHTCKVWDLRDPNIHADKPAHRCSTDTLNVMCCFSPDDHRLLCSGVDNALQQFDLRYQTGSKFPVPALRSDINYRRSAYMAGGNVVATVATNESILRLYDASGRSHNCLGQLDFRNILLRERSHGGRPHSSQAGSRGRSSTQHVPTPASTFTIPGGRSTPSPSRHHEDSGLDNGPHVQYLQSLRCHHTDPLMLGALVAASEPSPESYIAAVRLWE</sequence>
<dbReference type="PANTHER" id="PTHR47201:SF1">
    <property type="entry name" value="PROTEIN DWD HYPERSENSITIVE TO UV-B 1"/>
    <property type="match status" value="1"/>
</dbReference>
<dbReference type="InterPro" id="IPR015943">
    <property type="entry name" value="WD40/YVTN_repeat-like_dom_sf"/>
</dbReference>
<reference evidence="2" key="1">
    <citation type="submission" date="2021-02" db="EMBL/GenBank/DDBJ databases">
        <authorList>
            <person name="Dougan E. K."/>
            <person name="Rhodes N."/>
            <person name="Thang M."/>
            <person name="Chan C."/>
        </authorList>
    </citation>
    <scope>NUCLEOTIDE SEQUENCE</scope>
</reference>
<evidence type="ECO:0000313" key="2">
    <source>
        <dbReference type="EMBL" id="CAE8613340.1"/>
    </source>
</evidence>
<evidence type="ECO:0000256" key="1">
    <source>
        <dbReference type="SAM" id="MobiDB-lite"/>
    </source>
</evidence>
<feature type="region of interest" description="Disordered" evidence="1">
    <location>
        <begin position="33"/>
        <end position="92"/>
    </location>
</feature>
<feature type="non-terminal residue" evidence="2">
    <location>
        <position position="1005"/>
    </location>
</feature>
<feature type="compositionally biased region" description="Pro residues" evidence="1">
    <location>
        <begin position="70"/>
        <end position="79"/>
    </location>
</feature>
<keyword evidence="3" id="KW-1185">Reference proteome</keyword>
<dbReference type="GO" id="GO:0071493">
    <property type="term" value="P:cellular response to UV-B"/>
    <property type="evidence" value="ECO:0007669"/>
    <property type="project" value="InterPro"/>
</dbReference>
<feature type="compositionally biased region" description="Polar residues" evidence="1">
    <location>
        <begin position="124"/>
        <end position="135"/>
    </location>
</feature>
<feature type="region of interest" description="Disordered" evidence="1">
    <location>
        <begin position="600"/>
        <end position="621"/>
    </location>
</feature>
<name>A0A813FMM6_POLGL</name>